<evidence type="ECO:0000256" key="1">
    <source>
        <dbReference type="SAM" id="Phobius"/>
    </source>
</evidence>
<accession>A0ABD5TT64</accession>
<keyword evidence="1" id="KW-0812">Transmembrane</keyword>
<protein>
    <submittedName>
        <fullName evidence="3">DUF2061 domain-containing protein</fullName>
    </submittedName>
</protein>
<dbReference type="AlphaFoldDB" id="A0ABD5TT64"/>
<organism evidence="3 4">
    <name type="scientific">Halopelagius fulvigenes</name>
    <dbReference type="NCBI Taxonomy" id="1198324"/>
    <lineage>
        <taxon>Archaea</taxon>
        <taxon>Methanobacteriati</taxon>
        <taxon>Methanobacteriota</taxon>
        <taxon>Stenosarchaea group</taxon>
        <taxon>Halobacteria</taxon>
        <taxon>Halobacteriales</taxon>
        <taxon>Haloferacaceae</taxon>
    </lineage>
</organism>
<evidence type="ECO:0000259" key="2">
    <source>
        <dbReference type="Pfam" id="PF09834"/>
    </source>
</evidence>
<feature type="domain" description="DUF2061" evidence="2">
    <location>
        <begin position="14"/>
        <end position="65"/>
    </location>
</feature>
<evidence type="ECO:0000313" key="4">
    <source>
        <dbReference type="Proteomes" id="UP001596408"/>
    </source>
</evidence>
<dbReference type="InterPro" id="IPR018638">
    <property type="entry name" value="DUF2061_membrane"/>
</dbReference>
<reference evidence="3 4" key="1">
    <citation type="journal article" date="2019" name="Int. J. Syst. Evol. Microbiol.">
        <title>The Global Catalogue of Microorganisms (GCM) 10K type strain sequencing project: providing services to taxonomists for standard genome sequencing and annotation.</title>
        <authorList>
            <consortium name="The Broad Institute Genomics Platform"/>
            <consortium name="The Broad Institute Genome Sequencing Center for Infectious Disease"/>
            <person name="Wu L."/>
            <person name="Ma J."/>
        </authorList>
    </citation>
    <scope>NUCLEOTIDE SEQUENCE [LARGE SCALE GENOMIC DNA]</scope>
    <source>
        <strain evidence="3 4">YIM 94188</strain>
    </source>
</reference>
<dbReference type="RefSeq" id="WP_379692287.1">
    <property type="nucleotide sequence ID" value="NZ_JBHSXH010000005.1"/>
</dbReference>
<comment type="caution">
    <text evidence="3">The sequence shown here is derived from an EMBL/GenBank/DDBJ whole genome shotgun (WGS) entry which is preliminary data.</text>
</comment>
<dbReference type="EMBL" id="JBHSXH010000005">
    <property type="protein sequence ID" value="MFC6823790.1"/>
    <property type="molecule type" value="Genomic_DNA"/>
</dbReference>
<dbReference type="Proteomes" id="UP001596408">
    <property type="component" value="Unassembled WGS sequence"/>
</dbReference>
<keyword evidence="1" id="KW-0472">Membrane</keyword>
<dbReference type="Pfam" id="PF09834">
    <property type="entry name" value="DUF2061"/>
    <property type="match status" value="1"/>
</dbReference>
<proteinExistence type="predicted"/>
<gene>
    <name evidence="3" type="ORF">ACFQEV_02085</name>
</gene>
<keyword evidence="1" id="KW-1133">Transmembrane helix</keyword>
<keyword evidence="4" id="KW-1185">Reference proteome</keyword>
<name>A0ABD5TT64_9EURY</name>
<feature type="transmembrane region" description="Helical" evidence="1">
    <location>
        <begin position="18"/>
        <end position="36"/>
    </location>
</feature>
<feature type="transmembrane region" description="Helical" evidence="1">
    <location>
        <begin position="42"/>
        <end position="60"/>
    </location>
</feature>
<evidence type="ECO:0000313" key="3">
    <source>
        <dbReference type="EMBL" id="MFC6823790.1"/>
    </source>
</evidence>
<sequence length="73" mass="8427">MICKRPHQGWSRLLVKTVLYRVFTLALTVGLVWYVLGDPMTALNIGVAMTIAKTALYLVYERIWDHITWNMSS</sequence>